<feature type="transmembrane region" description="Helical" evidence="8">
    <location>
        <begin position="433"/>
        <end position="454"/>
    </location>
</feature>
<feature type="transmembrane region" description="Helical" evidence="8">
    <location>
        <begin position="111"/>
        <end position="128"/>
    </location>
</feature>
<comment type="caution">
    <text evidence="10">The sequence shown here is derived from an EMBL/GenBank/DDBJ whole genome shotgun (WGS) entry which is preliminary data.</text>
</comment>
<feature type="transmembrane region" description="Helical" evidence="8">
    <location>
        <begin position="531"/>
        <end position="552"/>
    </location>
</feature>
<dbReference type="InterPro" id="IPR001750">
    <property type="entry name" value="ND/Mrp_TM"/>
</dbReference>
<feature type="transmembrane region" description="Helical" evidence="8">
    <location>
        <begin position="273"/>
        <end position="291"/>
    </location>
</feature>
<evidence type="ECO:0000256" key="1">
    <source>
        <dbReference type="ARBA" id="ARBA00004651"/>
    </source>
</evidence>
<feature type="transmembrane region" description="Helical" evidence="8">
    <location>
        <begin position="44"/>
        <end position="66"/>
    </location>
</feature>
<keyword evidence="3" id="KW-1003">Cell membrane</keyword>
<feature type="transmembrane region" description="Helical" evidence="8">
    <location>
        <begin position="358"/>
        <end position="378"/>
    </location>
</feature>
<dbReference type="EMBL" id="JACIDS010000001">
    <property type="protein sequence ID" value="MBB3929468.1"/>
    <property type="molecule type" value="Genomic_DNA"/>
</dbReference>
<evidence type="ECO:0000313" key="11">
    <source>
        <dbReference type="Proteomes" id="UP000553963"/>
    </source>
</evidence>
<evidence type="ECO:0000256" key="7">
    <source>
        <dbReference type="RuleBase" id="RU000320"/>
    </source>
</evidence>
<reference evidence="10 11" key="1">
    <citation type="submission" date="2020-08" db="EMBL/GenBank/DDBJ databases">
        <title>Genomic Encyclopedia of Type Strains, Phase IV (KMG-IV): sequencing the most valuable type-strain genomes for metagenomic binning, comparative biology and taxonomic classification.</title>
        <authorList>
            <person name="Goeker M."/>
        </authorList>
    </citation>
    <scope>NUCLEOTIDE SEQUENCE [LARGE SCALE GENOMIC DNA]</scope>
    <source>
        <strain evidence="10 11">DSM 25966</strain>
    </source>
</reference>
<feature type="transmembrane region" description="Helical" evidence="8">
    <location>
        <begin position="163"/>
        <end position="183"/>
    </location>
</feature>
<accession>A0A840AJ83</accession>
<feature type="transmembrane region" description="Helical" evidence="8">
    <location>
        <begin position="12"/>
        <end position="32"/>
    </location>
</feature>
<dbReference type="Proteomes" id="UP000553963">
    <property type="component" value="Unassembled WGS sequence"/>
</dbReference>
<dbReference type="RefSeq" id="WP_183397126.1">
    <property type="nucleotide sequence ID" value="NZ_JACIDS010000001.1"/>
</dbReference>
<evidence type="ECO:0000313" key="10">
    <source>
        <dbReference type="EMBL" id="MBB3929468.1"/>
    </source>
</evidence>
<feature type="transmembrane region" description="Helical" evidence="8">
    <location>
        <begin position="332"/>
        <end position="351"/>
    </location>
</feature>
<evidence type="ECO:0000256" key="3">
    <source>
        <dbReference type="ARBA" id="ARBA00022475"/>
    </source>
</evidence>
<protein>
    <submittedName>
        <fullName evidence="10">Formate hydrogenlyase subunit 3/multisubunit Na+/H+ antiporter MnhD subunit</fullName>
    </submittedName>
</protein>
<keyword evidence="11" id="KW-1185">Reference proteome</keyword>
<evidence type="ECO:0000256" key="4">
    <source>
        <dbReference type="ARBA" id="ARBA00022692"/>
    </source>
</evidence>
<evidence type="ECO:0000256" key="6">
    <source>
        <dbReference type="ARBA" id="ARBA00023136"/>
    </source>
</evidence>
<comment type="subcellular location">
    <subcellularLocation>
        <location evidence="1">Cell membrane</location>
        <topology evidence="1">Multi-pass membrane protein</topology>
    </subcellularLocation>
    <subcellularLocation>
        <location evidence="7">Membrane</location>
        <topology evidence="7">Multi-pass membrane protein</topology>
    </subcellularLocation>
</comment>
<dbReference type="InterPro" id="IPR050586">
    <property type="entry name" value="CPA3_Na-H_Antiporter_D"/>
</dbReference>
<feature type="transmembrane region" description="Helical" evidence="8">
    <location>
        <begin position="390"/>
        <end position="412"/>
    </location>
</feature>
<dbReference type="GO" id="GO:0016829">
    <property type="term" value="F:lyase activity"/>
    <property type="evidence" value="ECO:0007669"/>
    <property type="project" value="UniProtKB-KW"/>
</dbReference>
<feature type="transmembrane region" description="Helical" evidence="8">
    <location>
        <begin position="78"/>
        <end position="99"/>
    </location>
</feature>
<comment type="similarity">
    <text evidence="2">Belongs to the CPA3 antiporters (TC 2.A.63) subunit D family.</text>
</comment>
<feature type="transmembrane region" description="Helical" evidence="8">
    <location>
        <begin position="474"/>
        <end position="492"/>
    </location>
</feature>
<evidence type="ECO:0000256" key="2">
    <source>
        <dbReference type="ARBA" id="ARBA00005346"/>
    </source>
</evidence>
<name>A0A840AJ83_9HYPH</name>
<evidence type="ECO:0000256" key="5">
    <source>
        <dbReference type="ARBA" id="ARBA00022989"/>
    </source>
</evidence>
<proteinExistence type="inferred from homology"/>
<evidence type="ECO:0000259" key="9">
    <source>
        <dbReference type="Pfam" id="PF00361"/>
    </source>
</evidence>
<feature type="transmembrane region" description="Helical" evidence="8">
    <location>
        <begin position="298"/>
        <end position="320"/>
    </location>
</feature>
<sequence>MSGSLLSGDATNGAGLLLALALLFPLVLAVGLSFPAARARIGTLLAIAPLPALAVALLGNGARFVMPGPFRLTLALDASGAMLMGAAALLWTAAALYAPAYWQGGSMLRRAGLWWLFTLAGSLGVFVADDVVSFYLLFSLVSLAAYGLVVLEGNSSVRRAGAIYVGFAVLGEAFLLIAFVLLANASPGGSLAIADVVQGLPFSPWRDWTLLFLILGFGTKMAQVPLHLWMPLSYRATPIPAVAALSGAAVKAGVIGLARFLPFDSGSVPWGELLTVIGMISAFYGVLVGLTQTNPKAILAYSSISQMGVIAAVLGMGLAAGRASAPAEATFYAVHHLFAKGGLFLAIGVVAATGRWRIWPVFIPAAFVALGIAGLPLTGGALAKLAVKDALGYGLVGTLGKLSAIASTVLMIRFLTVLRGTARTDAGEALAPLTLRLVWWGVAALAVLAPWILLTPATGYPLSDAVSPSTLFDGIWPLAIGGLLAIGGRRLLPNPPRIPPGDILALLRPVGRLAGAASVAIERTEARLREWPIAGAIFLGLVLAFSIAMYLAGSS</sequence>
<feature type="transmembrane region" description="Helical" evidence="8">
    <location>
        <begin position="134"/>
        <end position="151"/>
    </location>
</feature>
<dbReference type="PANTHER" id="PTHR42703">
    <property type="entry name" value="NADH DEHYDROGENASE"/>
    <property type="match status" value="1"/>
</dbReference>
<keyword evidence="6 8" id="KW-0472">Membrane</keyword>
<dbReference type="AlphaFoldDB" id="A0A840AJ83"/>
<feature type="transmembrane region" description="Helical" evidence="8">
    <location>
        <begin position="241"/>
        <end position="261"/>
    </location>
</feature>
<feature type="domain" description="NADH:quinone oxidoreductase/Mrp antiporter transmembrane" evidence="9">
    <location>
        <begin position="128"/>
        <end position="384"/>
    </location>
</feature>
<dbReference type="PANTHER" id="PTHR42703:SF1">
    <property type="entry name" value="NA(+)_H(+) ANTIPORTER SUBUNIT D1"/>
    <property type="match status" value="1"/>
</dbReference>
<dbReference type="Pfam" id="PF00361">
    <property type="entry name" value="Proton_antipo_M"/>
    <property type="match status" value="1"/>
</dbReference>
<dbReference type="GO" id="GO:0005886">
    <property type="term" value="C:plasma membrane"/>
    <property type="evidence" value="ECO:0007669"/>
    <property type="project" value="UniProtKB-SubCell"/>
</dbReference>
<evidence type="ECO:0000256" key="8">
    <source>
        <dbReference type="SAM" id="Phobius"/>
    </source>
</evidence>
<keyword evidence="4 7" id="KW-0812">Transmembrane</keyword>
<organism evidence="10 11">
    <name type="scientific">Kaistia hirudinis</name>
    <dbReference type="NCBI Taxonomy" id="1293440"/>
    <lineage>
        <taxon>Bacteria</taxon>
        <taxon>Pseudomonadati</taxon>
        <taxon>Pseudomonadota</taxon>
        <taxon>Alphaproteobacteria</taxon>
        <taxon>Hyphomicrobiales</taxon>
        <taxon>Kaistiaceae</taxon>
        <taxon>Kaistia</taxon>
    </lineage>
</organism>
<gene>
    <name evidence="10" type="ORF">GGR25_000487</name>
</gene>
<feature type="transmembrane region" description="Helical" evidence="8">
    <location>
        <begin position="208"/>
        <end position="229"/>
    </location>
</feature>
<keyword evidence="5 8" id="KW-1133">Transmembrane helix</keyword>
<keyword evidence="10" id="KW-0456">Lyase</keyword>